<evidence type="ECO:0000256" key="3">
    <source>
        <dbReference type="ARBA" id="ARBA00022618"/>
    </source>
</evidence>
<evidence type="ECO:0000256" key="5">
    <source>
        <dbReference type="ARBA" id="ARBA00022829"/>
    </source>
</evidence>
<gene>
    <name evidence="8" type="ORF">SmJEL517_g05972</name>
</gene>
<dbReference type="AlphaFoldDB" id="A0A507BRZ0"/>
<dbReference type="GeneID" id="42007195"/>
<dbReference type="RefSeq" id="XP_031022123.1">
    <property type="nucleotide sequence ID" value="XM_031171898.1"/>
</dbReference>
<dbReference type="Proteomes" id="UP000319731">
    <property type="component" value="Unassembled WGS sequence"/>
</dbReference>
<comment type="similarity">
    <text evidence="2">Belongs to the SCC4/mau-2 family.</text>
</comment>
<evidence type="ECO:0000256" key="6">
    <source>
        <dbReference type="ARBA" id="ARBA00023242"/>
    </source>
</evidence>
<keyword evidence="3" id="KW-0132">Cell division</keyword>
<evidence type="ECO:0000313" key="9">
    <source>
        <dbReference type="Proteomes" id="UP000319731"/>
    </source>
</evidence>
<keyword evidence="7" id="KW-0131">Cell cycle</keyword>
<evidence type="ECO:0000256" key="7">
    <source>
        <dbReference type="ARBA" id="ARBA00023306"/>
    </source>
</evidence>
<evidence type="ECO:0000256" key="1">
    <source>
        <dbReference type="ARBA" id="ARBA00004123"/>
    </source>
</evidence>
<evidence type="ECO:0000256" key="4">
    <source>
        <dbReference type="ARBA" id="ARBA00022776"/>
    </source>
</evidence>
<comment type="subcellular location">
    <subcellularLocation>
        <location evidence="1">Nucleus</location>
    </subcellularLocation>
</comment>
<accession>A0A507BRZ0</accession>
<dbReference type="GO" id="GO:0051301">
    <property type="term" value="P:cell division"/>
    <property type="evidence" value="ECO:0007669"/>
    <property type="project" value="UniProtKB-KW"/>
</dbReference>
<dbReference type="EMBL" id="QEAO01000069">
    <property type="protein sequence ID" value="TPX30462.1"/>
    <property type="molecule type" value="Genomic_DNA"/>
</dbReference>
<dbReference type="GO" id="GO:0007059">
    <property type="term" value="P:chromosome segregation"/>
    <property type="evidence" value="ECO:0007669"/>
    <property type="project" value="UniProtKB-KW"/>
</dbReference>
<dbReference type="Pfam" id="PF10345">
    <property type="entry name" value="Cohesin_load"/>
    <property type="match status" value="1"/>
</dbReference>
<dbReference type="OrthoDB" id="5565328at2759"/>
<organism evidence="8 9">
    <name type="scientific">Synchytrium microbalum</name>
    <dbReference type="NCBI Taxonomy" id="1806994"/>
    <lineage>
        <taxon>Eukaryota</taxon>
        <taxon>Fungi</taxon>
        <taxon>Fungi incertae sedis</taxon>
        <taxon>Chytridiomycota</taxon>
        <taxon>Chytridiomycota incertae sedis</taxon>
        <taxon>Chytridiomycetes</taxon>
        <taxon>Synchytriales</taxon>
        <taxon>Synchytriaceae</taxon>
        <taxon>Synchytrium</taxon>
    </lineage>
</organism>
<name>A0A507BRZ0_9FUNG</name>
<keyword evidence="9" id="KW-1185">Reference proteome</keyword>
<proteinExistence type="inferred from homology"/>
<dbReference type="GO" id="GO:0005634">
    <property type="term" value="C:nucleus"/>
    <property type="evidence" value="ECO:0007669"/>
    <property type="project" value="UniProtKB-SubCell"/>
</dbReference>
<protein>
    <submittedName>
        <fullName evidence="8">Uncharacterized protein</fullName>
    </submittedName>
</protein>
<evidence type="ECO:0000313" key="8">
    <source>
        <dbReference type="EMBL" id="TPX30462.1"/>
    </source>
</evidence>
<dbReference type="InterPro" id="IPR019440">
    <property type="entry name" value="MAU2"/>
</dbReference>
<dbReference type="GO" id="GO:0007064">
    <property type="term" value="P:mitotic sister chromatid cohesion"/>
    <property type="evidence" value="ECO:0007669"/>
    <property type="project" value="InterPro"/>
</dbReference>
<keyword evidence="6" id="KW-0539">Nucleus</keyword>
<keyword evidence="5" id="KW-0159">Chromosome partition</keyword>
<dbReference type="PANTHER" id="PTHR21394">
    <property type="entry name" value="MAU2 CHROMATID COHESION FACTOR HOMOLOG"/>
    <property type="match status" value="1"/>
</dbReference>
<evidence type="ECO:0000256" key="2">
    <source>
        <dbReference type="ARBA" id="ARBA00008585"/>
    </source>
</evidence>
<reference evidence="8 9" key="1">
    <citation type="journal article" date="2019" name="Sci. Rep.">
        <title>Comparative genomics of chytrid fungi reveal insights into the obligate biotrophic and pathogenic lifestyle of Synchytrium endobioticum.</title>
        <authorList>
            <person name="van de Vossenberg B.T.L.H."/>
            <person name="Warris S."/>
            <person name="Nguyen H.D.T."/>
            <person name="van Gent-Pelzer M.P.E."/>
            <person name="Joly D.L."/>
            <person name="van de Geest H.C."/>
            <person name="Bonants P.J.M."/>
            <person name="Smith D.S."/>
            <person name="Levesque C.A."/>
            <person name="van der Lee T.A.J."/>
        </authorList>
    </citation>
    <scope>NUCLEOTIDE SEQUENCE [LARGE SCALE GENOMIC DNA]</scope>
    <source>
        <strain evidence="8 9">JEL517</strain>
    </source>
</reference>
<keyword evidence="4" id="KW-0498">Mitosis</keyword>
<sequence length="227" mass="25415">MEERLATDDSEVIMVDWQPPPSQETKAPSTGYAVWYSAAQRLIKHDIPTSIKAKDANKLQHHVNDAISCLECILNGTHPFPTEPSIANVLLPPRFEVITRYHIANLLITYTNSLETADAHLQKAILILGQSPIPHSLDLIFCIKSLQITIFERRDVLKAAKKMLKDMSLDAHTSERMDLWYLSQLKSAEIASLMNDVKQSRTLLTGGALEAQKRGDLDMQACNSLII</sequence>
<comment type="caution">
    <text evidence="8">The sequence shown here is derived from an EMBL/GenBank/DDBJ whole genome shotgun (WGS) entry which is preliminary data.</text>
</comment>